<evidence type="ECO:0000313" key="2">
    <source>
        <dbReference type="EMBL" id="KKT78950.1"/>
    </source>
</evidence>
<dbReference type="Proteomes" id="UP000034889">
    <property type="component" value="Unassembled WGS sequence"/>
</dbReference>
<organism evidence="2 3">
    <name type="scientific">Candidatus Giovannonibacteria bacterium GW2011_GWC2_44_8</name>
    <dbReference type="NCBI Taxonomy" id="1618657"/>
    <lineage>
        <taxon>Bacteria</taxon>
        <taxon>Candidatus Giovannoniibacteriota</taxon>
    </lineage>
</organism>
<dbReference type="EMBL" id="LCJM01000009">
    <property type="protein sequence ID" value="KKT78950.1"/>
    <property type="molecule type" value="Genomic_DNA"/>
</dbReference>
<dbReference type="GO" id="GO:0051301">
    <property type="term" value="P:cell division"/>
    <property type="evidence" value="ECO:0007669"/>
    <property type="project" value="UniProtKB-KW"/>
</dbReference>
<accession>A0A0G1K5Q3</accession>
<dbReference type="Gene3D" id="3.30.420.40">
    <property type="match status" value="2"/>
</dbReference>
<dbReference type="AlphaFoldDB" id="A0A0G1K5Q3"/>
<comment type="caution">
    <text evidence="2">The sequence shown here is derived from an EMBL/GenBank/DDBJ whole genome shotgun (WGS) entry which is preliminary data.</text>
</comment>
<name>A0A0G1K5Q3_9BACT</name>
<dbReference type="InterPro" id="IPR018181">
    <property type="entry name" value="Heat_shock_70_CS"/>
</dbReference>
<dbReference type="Gene3D" id="3.30.1490.300">
    <property type="match status" value="1"/>
</dbReference>
<reference evidence="2 3" key="1">
    <citation type="journal article" date="2015" name="Nature">
        <title>rRNA introns, odd ribosomes, and small enigmatic genomes across a large radiation of phyla.</title>
        <authorList>
            <person name="Brown C.T."/>
            <person name="Hug L.A."/>
            <person name="Thomas B.C."/>
            <person name="Sharon I."/>
            <person name="Castelle C.J."/>
            <person name="Singh A."/>
            <person name="Wilkins M.J."/>
            <person name="Williams K.H."/>
            <person name="Banfield J.F."/>
        </authorList>
    </citation>
    <scope>NUCLEOTIDE SEQUENCE [LARGE SCALE GENOMIC DNA]</scope>
</reference>
<evidence type="ECO:0000256" key="1">
    <source>
        <dbReference type="ARBA" id="ARBA00007381"/>
    </source>
</evidence>
<proteinExistence type="inferred from homology"/>
<sequence length="394" mass="44592">MFFPRLKKEKNILVFDIGSSSVNASLLLKKENEIPVFLSFSHLRLPLLENPDFTHIERHARKAVKEIAEDVGKKNRKKMPDLIYMVLSAPWYFSETKNVKIQRRETFEVTEELVNKIMEDELELFNRKAREKFEDSSDIEILEKEKMRFIVNGYPIENPYGKETNRLELSIYLSAARRSFVKNIEDMLTHFLGNAEIKLVSEPSSLFRILSEMINPKEGYLVVDVGGEVTEIYLVRNGVLENTKNFAWGANLVIRRVASSLNIGLGEALSFFTAQSWGDIKEATDKKLSSSSLGVCSEWQTFLGESLSLLGREHPLPQTLVVLGGVAGSDILKKCLNSPDFASFTILGKPFDVISFIPENFGEKILTSGIDRKDSKMTLPLLLALSALKYGNQK</sequence>
<evidence type="ECO:0000313" key="3">
    <source>
        <dbReference type="Proteomes" id="UP000034889"/>
    </source>
</evidence>
<keyword evidence="2" id="KW-0131">Cell cycle</keyword>
<protein>
    <submittedName>
        <fullName evidence="2">Cell division protein FtsA</fullName>
    </submittedName>
</protein>
<gene>
    <name evidence="2" type="ORF">UW74_C0009G0010</name>
</gene>
<dbReference type="InterPro" id="IPR043129">
    <property type="entry name" value="ATPase_NBD"/>
</dbReference>
<dbReference type="PROSITE" id="PS00329">
    <property type="entry name" value="HSP70_2"/>
    <property type="match status" value="1"/>
</dbReference>
<comment type="similarity">
    <text evidence="1">Belongs to the heat shock protein 70 family.</text>
</comment>
<keyword evidence="2" id="KW-0132">Cell division</keyword>
<dbReference type="SUPFAM" id="SSF53067">
    <property type="entry name" value="Actin-like ATPase domain"/>
    <property type="match status" value="1"/>
</dbReference>